<sequence length="128" mass="14581">DIMAHRSVSLSWFSFVLIIGCVQHIYCIRFGDAGTANIMSQDKLRGKGTGALENRNGNVFMDFPTGALTRIVRSDDIKQPNSTVPPVSDNHIILQLVIVCLFVVLLFTLIRCVLYCMRLYDERRLYQR</sequence>
<comment type="caution">
    <text evidence="2">The sequence shown here is derived from an EMBL/GenBank/DDBJ whole genome shotgun (WGS) entry which is preliminary data.</text>
</comment>
<dbReference type="AlphaFoldDB" id="A0AAN4ZGU4"/>
<accession>A0AAN4ZGU4</accession>
<feature type="non-terminal residue" evidence="2">
    <location>
        <position position="128"/>
    </location>
</feature>
<keyword evidence="3" id="KW-1185">Reference proteome</keyword>
<keyword evidence="1" id="KW-0812">Transmembrane</keyword>
<proteinExistence type="predicted"/>
<gene>
    <name evidence="2" type="ORF">PMAYCL1PPCAC_10741</name>
</gene>
<evidence type="ECO:0000313" key="2">
    <source>
        <dbReference type="EMBL" id="GMR40546.1"/>
    </source>
</evidence>
<protein>
    <submittedName>
        <fullName evidence="2">Uncharacterized protein</fullName>
    </submittedName>
</protein>
<dbReference type="EMBL" id="BTRK01000003">
    <property type="protein sequence ID" value="GMR40546.1"/>
    <property type="molecule type" value="Genomic_DNA"/>
</dbReference>
<organism evidence="2 3">
    <name type="scientific">Pristionchus mayeri</name>
    <dbReference type="NCBI Taxonomy" id="1317129"/>
    <lineage>
        <taxon>Eukaryota</taxon>
        <taxon>Metazoa</taxon>
        <taxon>Ecdysozoa</taxon>
        <taxon>Nematoda</taxon>
        <taxon>Chromadorea</taxon>
        <taxon>Rhabditida</taxon>
        <taxon>Rhabditina</taxon>
        <taxon>Diplogasteromorpha</taxon>
        <taxon>Diplogasteroidea</taxon>
        <taxon>Neodiplogasteridae</taxon>
        <taxon>Pristionchus</taxon>
    </lineage>
</organism>
<reference evidence="3" key="1">
    <citation type="submission" date="2022-10" db="EMBL/GenBank/DDBJ databases">
        <title>Genome assembly of Pristionchus species.</title>
        <authorList>
            <person name="Yoshida K."/>
            <person name="Sommer R.J."/>
        </authorList>
    </citation>
    <scope>NUCLEOTIDE SEQUENCE [LARGE SCALE GENOMIC DNA]</scope>
    <source>
        <strain evidence="3">RS5460</strain>
    </source>
</reference>
<keyword evidence="1" id="KW-1133">Transmembrane helix</keyword>
<feature type="transmembrane region" description="Helical" evidence="1">
    <location>
        <begin position="92"/>
        <end position="114"/>
    </location>
</feature>
<keyword evidence="1" id="KW-0472">Membrane</keyword>
<dbReference type="Proteomes" id="UP001328107">
    <property type="component" value="Unassembled WGS sequence"/>
</dbReference>
<name>A0AAN4ZGU4_9BILA</name>
<feature type="non-terminal residue" evidence="2">
    <location>
        <position position="1"/>
    </location>
</feature>
<evidence type="ECO:0000256" key="1">
    <source>
        <dbReference type="SAM" id="Phobius"/>
    </source>
</evidence>
<evidence type="ECO:0000313" key="3">
    <source>
        <dbReference type="Proteomes" id="UP001328107"/>
    </source>
</evidence>
<feature type="transmembrane region" description="Helical" evidence="1">
    <location>
        <begin position="12"/>
        <end position="31"/>
    </location>
</feature>